<feature type="signal peptide" evidence="1">
    <location>
        <begin position="1"/>
        <end position="23"/>
    </location>
</feature>
<dbReference type="EMBL" id="APVH01000003">
    <property type="protein sequence ID" value="EPX86849.1"/>
    <property type="molecule type" value="Genomic_DNA"/>
</dbReference>
<proteinExistence type="predicted"/>
<keyword evidence="1" id="KW-0732">Signal</keyword>
<organism evidence="2 3">
    <name type="scientific">Salipiger mucosus DSM 16094</name>
    <dbReference type="NCBI Taxonomy" id="1123237"/>
    <lineage>
        <taxon>Bacteria</taxon>
        <taxon>Pseudomonadati</taxon>
        <taxon>Pseudomonadota</taxon>
        <taxon>Alphaproteobacteria</taxon>
        <taxon>Rhodobacterales</taxon>
        <taxon>Roseobacteraceae</taxon>
        <taxon>Salipiger</taxon>
    </lineage>
</organism>
<name>S9SKD8_9RHOB</name>
<dbReference type="AlphaFoldDB" id="S9SKD8"/>
<accession>S9SKD8</accession>
<gene>
    <name evidence="2" type="ORF">Salmuc_01499</name>
</gene>
<sequence length="75" mass="7997">MKRIITTTATVLALTAGAGAAVAAPSNDTLSRVHQFAPQVDLDSLTAHERTQLLAVIVSGSDDTEKRDRIRAILR</sequence>
<evidence type="ECO:0000313" key="3">
    <source>
        <dbReference type="Proteomes" id="UP000015347"/>
    </source>
</evidence>
<reference evidence="3" key="1">
    <citation type="journal article" date="2014" name="Stand. Genomic Sci.">
        <title>Genome sequence of the exopolysaccharide-producing Salipiger mucosus type strain (DSM 16094(T)), a moderately halophilic member of the Roseobacter clade.</title>
        <authorList>
            <person name="Riedel T."/>
            <person name="Spring S."/>
            <person name="Fiebig A."/>
            <person name="Petersen J."/>
            <person name="Kyrpides N.C."/>
            <person name="Goker M."/>
            <person name="Klenk H.P."/>
        </authorList>
    </citation>
    <scope>NUCLEOTIDE SEQUENCE [LARGE SCALE GENOMIC DNA]</scope>
    <source>
        <strain evidence="3">DSM 16094</strain>
    </source>
</reference>
<feature type="chain" id="PRO_5004556593" evidence="1">
    <location>
        <begin position="24"/>
        <end position="75"/>
    </location>
</feature>
<keyword evidence="3" id="KW-1185">Reference proteome</keyword>
<dbReference type="Proteomes" id="UP000015347">
    <property type="component" value="Unassembled WGS sequence"/>
</dbReference>
<evidence type="ECO:0000313" key="2">
    <source>
        <dbReference type="EMBL" id="EPX86849.1"/>
    </source>
</evidence>
<protein>
    <submittedName>
        <fullName evidence="2">Uncharacterized protein</fullName>
    </submittedName>
</protein>
<comment type="caution">
    <text evidence="2">The sequence shown here is derived from an EMBL/GenBank/DDBJ whole genome shotgun (WGS) entry which is preliminary data.</text>
</comment>
<dbReference type="RefSeq" id="WP_020042708.1">
    <property type="nucleotide sequence ID" value="NZ_KE557273.1"/>
</dbReference>
<dbReference type="OrthoDB" id="7876553at2"/>
<dbReference type="HOGENOM" id="CLU_2720001_0_0_5"/>
<evidence type="ECO:0000256" key="1">
    <source>
        <dbReference type="SAM" id="SignalP"/>
    </source>
</evidence>